<dbReference type="InterPro" id="IPR025100">
    <property type="entry name" value="DUF4025"/>
</dbReference>
<dbReference type="Proteomes" id="UP000448867">
    <property type="component" value="Unassembled WGS sequence"/>
</dbReference>
<evidence type="ECO:0000313" key="2">
    <source>
        <dbReference type="EMBL" id="MRX71499.1"/>
    </source>
</evidence>
<proteinExistence type="predicted"/>
<organism evidence="2 3">
    <name type="scientific">Metabacillus lacus</name>
    <dbReference type="NCBI Taxonomy" id="1983721"/>
    <lineage>
        <taxon>Bacteria</taxon>
        <taxon>Bacillati</taxon>
        <taxon>Bacillota</taxon>
        <taxon>Bacilli</taxon>
        <taxon>Bacillales</taxon>
        <taxon>Bacillaceae</taxon>
        <taxon>Metabacillus</taxon>
    </lineage>
</organism>
<accession>A0A7X2IXN2</accession>
<name>A0A7X2IXN2_9BACI</name>
<keyword evidence="3" id="KW-1185">Reference proteome</keyword>
<reference evidence="2 3" key="1">
    <citation type="submission" date="2019-11" db="EMBL/GenBank/DDBJ databases">
        <title>Bacillus lacus genome.</title>
        <authorList>
            <person name="Allen C.J."/>
            <person name="Newman J.D."/>
        </authorList>
    </citation>
    <scope>NUCLEOTIDE SEQUENCE [LARGE SCALE GENOMIC DNA]</scope>
    <source>
        <strain evidence="2 3">KCTC 33946</strain>
    </source>
</reference>
<protein>
    <submittedName>
        <fullName evidence="2">DUF4025 domain-containing protein</fullName>
    </submittedName>
</protein>
<evidence type="ECO:0000256" key="1">
    <source>
        <dbReference type="SAM" id="MobiDB-lite"/>
    </source>
</evidence>
<dbReference type="OrthoDB" id="2476089at2"/>
<feature type="region of interest" description="Disordered" evidence="1">
    <location>
        <begin position="1"/>
        <end position="21"/>
    </location>
</feature>
<gene>
    <name evidence="2" type="ORF">GJU40_04830</name>
</gene>
<feature type="region of interest" description="Disordered" evidence="1">
    <location>
        <begin position="53"/>
        <end position="77"/>
    </location>
</feature>
<sequence>MEKKQNQPDTTKLADRYFETDDYQRDDELSAGLAKTHEQVTDDYYEGTIEGKMERDNGETIDIPREGFEGVTKKDTE</sequence>
<evidence type="ECO:0000313" key="3">
    <source>
        <dbReference type="Proteomes" id="UP000448867"/>
    </source>
</evidence>
<dbReference type="Pfam" id="PF13217">
    <property type="entry name" value="DUF4025"/>
    <property type="match status" value="1"/>
</dbReference>
<dbReference type="AlphaFoldDB" id="A0A7X2IXN2"/>
<comment type="caution">
    <text evidence="2">The sequence shown here is derived from an EMBL/GenBank/DDBJ whole genome shotgun (WGS) entry which is preliminary data.</text>
</comment>
<dbReference type="EMBL" id="WKKI01000005">
    <property type="protein sequence ID" value="MRX71499.1"/>
    <property type="molecule type" value="Genomic_DNA"/>
</dbReference>
<dbReference type="RefSeq" id="WP_154306634.1">
    <property type="nucleotide sequence ID" value="NZ_WKKI01000005.1"/>
</dbReference>